<protein>
    <submittedName>
        <fullName evidence="6">Uncharacterized protein</fullName>
    </submittedName>
</protein>
<dbReference type="EMBL" id="CADCUS010000488">
    <property type="protein sequence ID" value="CAA9432774.1"/>
    <property type="molecule type" value="Genomic_DNA"/>
</dbReference>
<dbReference type="GO" id="GO:0008171">
    <property type="term" value="F:O-methyltransferase activity"/>
    <property type="evidence" value="ECO:0007669"/>
    <property type="project" value="InterPro"/>
</dbReference>
<dbReference type="InterPro" id="IPR036388">
    <property type="entry name" value="WH-like_DNA-bd_sf"/>
</dbReference>
<proteinExistence type="predicted"/>
<evidence type="ECO:0000259" key="4">
    <source>
        <dbReference type="Pfam" id="PF00891"/>
    </source>
</evidence>
<reference evidence="6" key="1">
    <citation type="submission" date="2020-02" db="EMBL/GenBank/DDBJ databases">
        <authorList>
            <person name="Meier V. D."/>
        </authorList>
    </citation>
    <scope>NUCLEOTIDE SEQUENCE</scope>
    <source>
        <strain evidence="6">AVDCRST_MAG66</strain>
    </source>
</reference>
<dbReference type="PANTHER" id="PTHR43712">
    <property type="entry name" value="PUTATIVE (AFU_ORTHOLOGUE AFUA_4G14580)-RELATED"/>
    <property type="match status" value="1"/>
</dbReference>
<keyword evidence="2" id="KW-0808">Transferase</keyword>
<dbReference type="Gene3D" id="1.10.10.10">
    <property type="entry name" value="Winged helix-like DNA-binding domain superfamily/Winged helix DNA-binding domain"/>
    <property type="match status" value="1"/>
</dbReference>
<dbReference type="AlphaFoldDB" id="A0A6J4Q336"/>
<accession>A0A6J4Q336</accession>
<dbReference type="InterPro" id="IPR012967">
    <property type="entry name" value="COMT_dimerisation"/>
</dbReference>
<dbReference type="Gene3D" id="3.40.50.150">
    <property type="entry name" value="Vaccinia Virus protein VP39"/>
    <property type="match status" value="1"/>
</dbReference>
<dbReference type="InterPro" id="IPR016461">
    <property type="entry name" value="COMT-like"/>
</dbReference>
<evidence type="ECO:0000256" key="2">
    <source>
        <dbReference type="ARBA" id="ARBA00022679"/>
    </source>
</evidence>
<dbReference type="Gene3D" id="1.10.287.1350">
    <property type="match status" value="1"/>
</dbReference>
<keyword evidence="1" id="KW-0489">Methyltransferase</keyword>
<feature type="domain" description="O-methyltransferase C-terminal" evidence="4">
    <location>
        <begin position="118"/>
        <end position="322"/>
    </location>
</feature>
<dbReference type="SUPFAM" id="SSF53335">
    <property type="entry name" value="S-adenosyl-L-methionine-dependent methyltransferases"/>
    <property type="match status" value="1"/>
</dbReference>
<gene>
    <name evidence="6" type="ORF">AVDCRST_MAG66-3811</name>
</gene>
<name>A0A6J4Q336_9PSEU</name>
<feature type="domain" description="O-methyltransferase dimerisation" evidence="5">
    <location>
        <begin position="24"/>
        <end position="94"/>
    </location>
</feature>
<evidence type="ECO:0000313" key="6">
    <source>
        <dbReference type="EMBL" id="CAA9432774.1"/>
    </source>
</evidence>
<dbReference type="GO" id="GO:0046983">
    <property type="term" value="F:protein dimerization activity"/>
    <property type="evidence" value="ECO:0007669"/>
    <property type="project" value="InterPro"/>
</dbReference>
<dbReference type="InterPro" id="IPR029063">
    <property type="entry name" value="SAM-dependent_MTases_sf"/>
</dbReference>
<dbReference type="PROSITE" id="PS51683">
    <property type="entry name" value="SAM_OMT_II"/>
    <property type="match status" value="1"/>
</dbReference>
<dbReference type="PIRSF" id="PIRSF005739">
    <property type="entry name" value="O-mtase"/>
    <property type="match status" value="1"/>
</dbReference>
<dbReference type="InterPro" id="IPR036390">
    <property type="entry name" value="WH_DNA-bd_sf"/>
</dbReference>
<dbReference type="GO" id="GO:0032259">
    <property type="term" value="P:methylation"/>
    <property type="evidence" value="ECO:0007669"/>
    <property type="project" value="UniProtKB-KW"/>
</dbReference>
<sequence length="341" mass="37339">MTAGKVLPDADAATAMNALVRIGDFVTPIALRVVVELEIPDLLAGGPRTAAELAGVAGAHEPSLYRVLRALTANAVFHEDRTHRFSLTPISDLLREEHPHSMRGMYRLAPADLHAMAELEHGVRNPISAFEHVHGTTFWQYTQQHPEHQRRYQHNMWSMATLEIPAVLQVYDWSRVGHLVDLGGGTGQMIAGILAAHPRMRGSLIDLPDVAPGSRTVLEAEGVLDRCEIVCGDFFESVPSGGDVYLLKRVFYDFTDEQCTQILRSVRAAMPAHGRVLVLDGVVRSDNRHDAGKLHDLYVLAMGQGRCRSRDELAAIFAGAGLRLSRVIPTGAFPLVEGRAA</sequence>
<keyword evidence="3" id="KW-0949">S-adenosyl-L-methionine</keyword>
<dbReference type="Pfam" id="PF00891">
    <property type="entry name" value="Methyltransf_2"/>
    <property type="match status" value="1"/>
</dbReference>
<evidence type="ECO:0000256" key="3">
    <source>
        <dbReference type="ARBA" id="ARBA00022691"/>
    </source>
</evidence>
<dbReference type="PANTHER" id="PTHR43712:SF2">
    <property type="entry name" value="O-METHYLTRANSFERASE CICE"/>
    <property type="match status" value="1"/>
</dbReference>
<dbReference type="InterPro" id="IPR001077">
    <property type="entry name" value="COMT_C"/>
</dbReference>
<evidence type="ECO:0000259" key="5">
    <source>
        <dbReference type="Pfam" id="PF08100"/>
    </source>
</evidence>
<dbReference type="Pfam" id="PF08100">
    <property type="entry name" value="Dimerisation"/>
    <property type="match status" value="1"/>
</dbReference>
<dbReference type="SUPFAM" id="SSF46785">
    <property type="entry name" value="Winged helix' DNA-binding domain"/>
    <property type="match status" value="1"/>
</dbReference>
<evidence type="ECO:0000256" key="1">
    <source>
        <dbReference type="ARBA" id="ARBA00022603"/>
    </source>
</evidence>
<organism evidence="6">
    <name type="scientific">uncultured Pseudonocardia sp</name>
    <dbReference type="NCBI Taxonomy" id="211455"/>
    <lineage>
        <taxon>Bacteria</taxon>
        <taxon>Bacillati</taxon>
        <taxon>Actinomycetota</taxon>
        <taxon>Actinomycetes</taxon>
        <taxon>Pseudonocardiales</taxon>
        <taxon>Pseudonocardiaceae</taxon>
        <taxon>Pseudonocardia</taxon>
        <taxon>environmental samples</taxon>
    </lineage>
</organism>